<feature type="domain" description="Fibronectin type-III" evidence="4">
    <location>
        <begin position="74"/>
        <end position="166"/>
    </location>
</feature>
<evidence type="ECO:0000259" key="4">
    <source>
        <dbReference type="PROSITE" id="PS50853"/>
    </source>
</evidence>
<dbReference type="Gene3D" id="2.60.40.10">
    <property type="entry name" value="Immunoglobulins"/>
    <property type="match status" value="1"/>
</dbReference>
<dbReference type="CDD" id="cd00063">
    <property type="entry name" value="FN3"/>
    <property type="match status" value="1"/>
</dbReference>
<sequence length="665" mass="68510">MDHPEPIPAPVPPNRVRRIAAIAAGLAVLVGAVLVLRAPPEEKAGPTTVPVPPPQTAVKQFVADGVVVPTPGGKPKPPSLVWVSAGPQRLKLRWGSDQSGGTAGYDVRWGRMGTVEYSRLIAQTSVQLDGLDNNTAYDIEVRAVDSYGQRSEPTKVTGTPQETTDDPPWSFNDRFTNRVVPDPVKWVLASSNGCGKATSGEGEDGRRLIISAKCGTEPVALRARPPFRLRDTPVNGEYGRFVVETDHVGLGGVLTLDLVPGPADLIGGPPADKPAPNPGGSAADDPSLPPGAIRVWISAQGESTTDVGVLVAPGTPRNARGSAVSPTRPPEIGVVVRWEVVFTEAGIQVLQDGALVGAGNVLPAWREATALVGFVGSRGSTYTAVSLVGFIGAPTTVPVLVVPPPVDAGRVVVAPEASLETSATGTRLSGTKGAQVRAVLVPQNRPGDPTSDTFSIEVGGAIFPARPAVPGQPMSRGVRYPIVADVPPESLVLGNDGKTLPLRVRGPLHRGQAATNVVNVALELTAPDGAVSPAAGSGTDVPLPRPDAALAEPGISFFAAAGNLVQEGANVPRGRMVIEVRTDGFVGQQVAGRLAGTAGVEVRLDGQRIAGIPTVVDGPGVGGRWTIALPNGGLKAGRHTFEVKVLGTDETTIPALAYASFLLAD</sequence>
<feature type="region of interest" description="Disordered" evidence="3">
    <location>
        <begin position="148"/>
        <end position="171"/>
    </location>
</feature>
<comment type="caution">
    <text evidence="5">The sequence shown here is derived from an EMBL/GenBank/DDBJ whole genome shotgun (WGS) entry which is preliminary data.</text>
</comment>
<evidence type="ECO:0000256" key="3">
    <source>
        <dbReference type="SAM" id="MobiDB-lite"/>
    </source>
</evidence>
<evidence type="ECO:0000256" key="1">
    <source>
        <dbReference type="ARBA" id="ARBA00023295"/>
    </source>
</evidence>
<dbReference type="SUPFAM" id="SSF49265">
    <property type="entry name" value="Fibronectin type III"/>
    <property type="match status" value="1"/>
</dbReference>
<dbReference type="PROSITE" id="PS50853">
    <property type="entry name" value="FN3"/>
    <property type="match status" value="1"/>
</dbReference>
<keyword evidence="1" id="KW-0378">Hydrolase</keyword>
<evidence type="ECO:0000313" key="5">
    <source>
        <dbReference type="EMBL" id="MCP2270618.1"/>
    </source>
</evidence>
<dbReference type="SMART" id="SM00060">
    <property type="entry name" value="FN3"/>
    <property type="match status" value="1"/>
</dbReference>
<feature type="compositionally biased region" description="Polar residues" evidence="3">
    <location>
        <begin position="148"/>
        <end position="162"/>
    </location>
</feature>
<proteinExistence type="predicted"/>
<feature type="region of interest" description="Disordered" evidence="3">
    <location>
        <begin position="264"/>
        <end position="287"/>
    </location>
</feature>
<protein>
    <submittedName>
        <fullName evidence="5">Fibronectin type III domain-containing protein</fullName>
    </submittedName>
</protein>
<gene>
    <name evidence="5" type="ORF">LV75_003119</name>
</gene>
<accession>A0ABT1IDE3</accession>
<name>A0ABT1IDE3_9PSEU</name>
<dbReference type="Pfam" id="PF00041">
    <property type="entry name" value="fn3"/>
    <property type="match status" value="1"/>
</dbReference>
<evidence type="ECO:0000256" key="2">
    <source>
        <dbReference type="ARBA" id="ARBA00023326"/>
    </source>
</evidence>
<dbReference type="EMBL" id="JAMTCO010000007">
    <property type="protein sequence ID" value="MCP2270618.1"/>
    <property type="molecule type" value="Genomic_DNA"/>
</dbReference>
<keyword evidence="2" id="KW-0119">Carbohydrate metabolism</keyword>
<keyword evidence="2" id="KW-0624">Polysaccharide degradation</keyword>
<dbReference type="InterPro" id="IPR003961">
    <property type="entry name" value="FN3_dom"/>
</dbReference>
<dbReference type="InterPro" id="IPR036116">
    <property type="entry name" value="FN3_sf"/>
</dbReference>
<keyword evidence="6" id="KW-1185">Reference proteome</keyword>
<dbReference type="InterPro" id="IPR013783">
    <property type="entry name" value="Ig-like_fold"/>
</dbReference>
<dbReference type="Proteomes" id="UP001205185">
    <property type="component" value="Unassembled WGS sequence"/>
</dbReference>
<evidence type="ECO:0000313" key="6">
    <source>
        <dbReference type="Proteomes" id="UP001205185"/>
    </source>
</evidence>
<organism evidence="5 6">
    <name type="scientific">Actinokineospora diospyrosa</name>
    <dbReference type="NCBI Taxonomy" id="103728"/>
    <lineage>
        <taxon>Bacteria</taxon>
        <taxon>Bacillati</taxon>
        <taxon>Actinomycetota</taxon>
        <taxon>Actinomycetes</taxon>
        <taxon>Pseudonocardiales</taxon>
        <taxon>Pseudonocardiaceae</taxon>
        <taxon>Actinokineospora</taxon>
    </lineage>
</organism>
<keyword evidence="1" id="KW-0326">Glycosidase</keyword>
<reference evidence="5 6" key="1">
    <citation type="submission" date="2022-06" db="EMBL/GenBank/DDBJ databases">
        <title>Genomic Encyclopedia of Archaeal and Bacterial Type Strains, Phase II (KMG-II): from individual species to whole genera.</title>
        <authorList>
            <person name="Goeker M."/>
        </authorList>
    </citation>
    <scope>NUCLEOTIDE SEQUENCE [LARGE SCALE GENOMIC DNA]</scope>
    <source>
        <strain evidence="5 6">DSM 44255</strain>
    </source>
</reference>